<dbReference type="Proteomes" id="UP001652625">
    <property type="component" value="Chromosome 11"/>
</dbReference>
<sequence>MPTGKFLLVPGVNGNPSAVSFKSVIYSDKYLRHYSFIFYLQTLYEWNYVPDDRSFYIQNSTYDSYFLIQSTNFPNWFLWRNGFQFQLIQDMALAPESRFTLFVCDLYIKTIRRVTRYSVNVVIDASTQIQNVSKSFIVKYGKNRDYKLYKVSGNSVNVDLLHNFTIHTFTAGVENEFGMYVFGNASDYQIDESSTYIDGCMHGLVNRNMLNLSFELIGYGYNITLEYFFPPFVTLMFESVPNGFFKTATNQNKYIFNGYFETIDVVTHNTTLKLHKTICGLPIEIPARLTFQNNISALKTITMSNKNNVPCFDDIPPNIQRDQKALPEYYGRGIYVDTENSNVYVCMNQHVESKKAACYYSNKTGYLWTGMDICVGAVIGRHLLTKELYAINRNQKTYIYFDLFYKRWLAISNHWFNEIASSNFNAHMIMNLEGDENKILYNGFNQWMGNREGLFYRNESSDTWLLKAKWHP</sequence>
<dbReference type="SUPFAM" id="SSF110221">
    <property type="entry name" value="AbfB domain"/>
    <property type="match status" value="1"/>
</dbReference>
<dbReference type="GeneID" id="136087614"/>
<evidence type="ECO:0000313" key="3">
    <source>
        <dbReference type="RefSeq" id="XP_065667000.1"/>
    </source>
</evidence>
<proteinExistence type="predicted"/>
<dbReference type="InterPro" id="IPR036195">
    <property type="entry name" value="AbfB_ABD_sf"/>
</dbReference>
<evidence type="ECO:0000259" key="1">
    <source>
        <dbReference type="Pfam" id="PF05270"/>
    </source>
</evidence>
<evidence type="ECO:0000313" key="2">
    <source>
        <dbReference type="Proteomes" id="UP001652625"/>
    </source>
</evidence>
<gene>
    <name evidence="3" type="primary">LOC136087614</name>
</gene>
<keyword evidence="2" id="KW-1185">Reference proteome</keyword>
<dbReference type="Pfam" id="PF05270">
    <property type="entry name" value="AbfB"/>
    <property type="match status" value="1"/>
</dbReference>
<dbReference type="RefSeq" id="XP_065667000.1">
    <property type="nucleotide sequence ID" value="XM_065810928.1"/>
</dbReference>
<dbReference type="InterPro" id="IPR007934">
    <property type="entry name" value="AbfB_ABD"/>
</dbReference>
<feature type="domain" description="Alpha-L-arabinofuranosidase B arabinose-binding" evidence="1">
    <location>
        <begin position="5"/>
        <end position="85"/>
    </location>
</feature>
<dbReference type="Gene3D" id="2.80.10.50">
    <property type="match status" value="1"/>
</dbReference>
<protein>
    <submittedName>
        <fullName evidence="3">Uncharacterized protein LOC136087614 isoform X1</fullName>
    </submittedName>
</protein>
<accession>A0ABM4CYG1</accession>
<name>A0ABM4CYG1_HYDVU</name>
<organism evidence="2 3">
    <name type="scientific">Hydra vulgaris</name>
    <name type="common">Hydra</name>
    <name type="synonym">Hydra attenuata</name>
    <dbReference type="NCBI Taxonomy" id="6087"/>
    <lineage>
        <taxon>Eukaryota</taxon>
        <taxon>Metazoa</taxon>
        <taxon>Cnidaria</taxon>
        <taxon>Hydrozoa</taxon>
        <taxon>Hydroidolina</taxon>
        <taxon>Anthoathecata</taxon>
        <taxon>Aplanulata</taxon>
        <taxon>Hydridae</taxon>
        <taxon>Hydra</taxon>
    </lineage>
</organism>
<reference evidence="3" key="1">
    <citation type="submission" date="2025-08" db="UniProtKB">
        <authorList>
            <consortium name="RefSeq"/>
        </authorList>
    </citation>
    <scope>IDENTIFICATION</scope>
</reference>